<dbReference type="GO" id="GO:0005524">
    <property type="term" value="F:ATP binding"/>
    <property type="evidence" value="ECO:0007669"/>
    <property type="project" value="UniProtKB-KW"/>
</dbReference>
<comment type="caution">
    <text evidence="5">The sequence shown here is derived from an EMBL/GenBank/DDBJ whole genome shotgun (WGS) entry which is preliminary data.</text>
</comment>
<dbReference type="InterPro" id="IPR052511">
    <property type="entry name" value="ATP-dep_Helicase"/>
</dbReference>
<dbReference type="SMART" id="SM00487">
    <property type="entry name" value="DEXDc"/>
    <property type="match status" value="1"/>
</dbReference>
<dbReference type="InterPro" id="IPR001650">
    <property type="entry name" value="Helicase_C-like"/>
</dbReference>
<gene>
    <name evidence="5" type="primary">dbpA_1</name>
    <name evidence="5" type="ORF">ACWI_11500</name>
</gene>
<dbReference type="RefSeq" id="WP_070370485.1">
    <property type="nucleotide sequence ID" value="NZ_LKEU01000023.1"/>
</dbReference>
<dbReference type="STRING" id="52694.ACWI_11500"/>
<dbReference type="GO" id="GO:0016887">
    <property type="term" value="F:ATP hydrolysis activity"/>
    <property type="evidence" value="ECO:0007669"/>
    <property type="project" value="TreeGrafter"/>
</dbReference>
<keyword evidence="5" id="KW-0378">Hydrolase</keyword>
<dbReference type="Pfam" id="PF00271">
    <property type="entry name" value="Helicase_C"/>
    <property type="match status" value="1"/>
</dbReference>
<proteinExistence type="predicted"/>
<feature type="domain" description="Helicase ATP-binding" evidence="3">
    <location>
        <begin position="34"/>
        <end position="213"/>
    </location>
</feature>
<evidence type="ECO:0000259" key="4">
    <source>
        <dbReference type="PROSITE" id="PS51194"/>
    </source>
</evidence>
<dbReference type="OrthoDB" id="9774462at2"/>
<dbReference type="PANTHER" id="PTHR47962">
    <property type="entry name" value="ATP-DEPENDENT HELICASE LHR-RELATED-RELATED"/>
    <property type="match status" value="1"/>
</dbReference>
<evidence type="ECO:0000256" key="2">
    <source>
        <dbReference type="ARBA" id="ARBA00022840"/>
    </source>
</evidence>
<dbReference type="PROSITE" id="PS51194">
    <property type="entry name" value="HELICASE_CTER"/>
    <property type="match status" value="1"/>
</dbReference>
<evidence type="ECO:0000259" key="3">
    <source>
        <dbReference type="PROSITE" id="PS51192"/>
    </source>
</evidence>
<evidence type="ECO:0000313" key="5">
    <source>
        <dbReference type="EMBL" id="OFV71421.1"/>
    </source>
</evidence>
<dbReference type="GO" id="GO:0003677">
    <property type="term" value="F:DNA binding"/>
    <property type="evidence" value="ECO:0007669"/>
    <property type="project" value="TreeGrafter"/>
</dbReference>
<feature type="domain" description="Helicase C-terminal" evidence="4">
    <location>
        <begin position="247"/>
        <end position="403"/>
    </location>
</feature>
<sequence>MSRTAFERYAPFIQEYIYRKKWTDLREVQVEACEAILDTDDHVIIASGTASGKTEAAFFPMLTQLQQLPSNTIAIMYISPLKALINDQFERLSDLLEESDIPVWPWHGDVSQSLKKQALNKAKGILQITPESLEALIMRRPGEAAHLFADLRFVVIDEIHALMGADRGLQVICLLSRLEKLTGCKPRRIGLSATLNDYQPAMTFLSAGTRRETIPVGIKSHQRTVLLAAESFVLPEEDAKKDDVLAAYNDFIYEHCHDKKCLIFTNSRAGAEEVINEMKVLAVKKHERDVFFVHHGSVSAMLRHEAEAALKEQQGPTVTAATLTLELGIDVGDLDSIIQIGAPFSCSSFVQRLGRSGRRTGKSKMLFVNLFEEDRGSPFALIPWDLIRTIAVIQLYLEERWVEPFEVKPKPFSLLAHQTLSTLFTYGELKPPDLAQNVLTMAPFAGIDQNEYRLLLQKMMADDYLQRMDSGEIIIGLKGEKIVQHYSFYAVFQDEEVYHVFSQNGEIGTLSTCPAVSEVFILAGRSWQVSSIDEDRKVIYVKLVKNNRLPKWMGDHSGLIHTRIVAQMKKVLQEEMLYSYLQPGSQDLLSKTRDFVKDNHLLNSEFIPGNTNSFYLCPWVGTRQLFTINNLLLCGLKEELQIYTIREGKHYLEIRSDLSIADFKAVLKKARIDINNPEAFISEQQQLRMDKYDYMVPKELLREAFLRNVLDVKGAQEILKDICGLGAKHT</sequence>
<dbReference type="InterPro" id="IPR027417">
    <property type="entry name" value="P-loop_NTPase"/>
</dbReference>
<dbReference type="EC" id="3.6.4.13" evidence="5"/>
<dbReference type="PROSITE" id="PS51192">
    <property type="entry name" value="HELICASE_ATP_BIND_1"/>
    <property type="match status" value="1"/>
</dbReference>
<name>A0A1F2PL15_9FIRM</name>
<dbReference type="GO" id="GO:0003724">
    <property type="term" value="F:RNA helicase activity"/>
    <property type="evidence" value="ECO:0007669"/>
    <property type="project" value="UniProtKB-EC"/>
</dbReference>
<reference evidence="5 6" key="1">
    <citation type="submission" date="2015-09" db="EMBL/GenBank/DDBJ databases">
        <title>Genome sequence of Acetobacterium wieringae DSM 1911.</title>
        <authorList>
            <person name="Poehlein A."/>
            <person name="Bengelsdorf F.R."/>
            <person name="Schiel-Bengelsdorf B."/>
            <person name="Duerre P."/>
            <person name="Daniel R."/>
        </authorList>
    </citation>
    <scope>NUCLEOTIDE SEQUENCE [LARGE SCALE GENOMIC DNA]</scope>
    <source>
        <strain evidence="5 6">DSM 1911</strain>
    </source>
</reference>
<dbReference type="PANTHER" id="PTHR47962:SF5">
    <property type="entry name" value="ATP-DEPENDENT HELICASE LHR-RELATED"/>
    <property type="match status" value="1"/>
</dbReference>
<organism evidence="5 6">
    <name type="scientific">Acetobacterium wieringae</name>
    <dbReference type="NCBI Taxonomy" id="52694"/>
    <lineage>
        <taxon>Bacteria</taxon>
        <taxon>Bacillati</taxon>
        <taxon>Bacillota</taxon>
        <taxon>Clostridia</taxon>
        <taxon>Eubacteriales</taxon>
        <taxon>Eubacteriaceae</taxon>
        <taxon>Acetobacterium</taxon>
    </lineage>
</organism>
<dbReference type="InterPro" id="IPR011545">
    <property type="entry name" value="DEAD/DEAH_box_helicase_dom"/>
</dbReference>
<dbReference type="Proteomes" id="UP000176244">
    <property type="component" value="Unassembled WGS sequence"/>
</dbReference>
<dbReference type="InterPro" id="IPR014001">
    <property type="entry name" value="Helicase_ATP-bd"/>
</dbReference>
<evidence type="ECO:0000313" key="6">
    <source>
        <dbReference type="Proteomes" id="UP000176244"/>
    </source>
</evidence>
<keyword evidence="2" id="KW-0067">ATP-binding</keyword>
<accession>A0A1F2PL15</accession>
<dbReference type="CDD" id="cd17922">
    <property type="entry name" value="DEXHc_LHR-like"/>
    <property type="match status" value="1"/>
</dbReference>
<dbReference type="AlphaFoldDB" id="A0A1F2PL15"/>
<dbReference type="EMBL" id="LKEU01000023">
    <property type="protein sequence ID" value="OFV71421.1"/>
    <property type="molecule type" value="Genomic_DNA"/>
</dbReference>
<dbReference type="Gene3D" id="3.40.50.300">
    <property type="entry name" value="P-loop containing nucleotide triphosphate hydrolases"/>
    <property type="match status" value="2"/>
</dbReference>
<keyword evidence="1" id="KW-0547">Nucleotide-binding</keyword>
<protein>
    <submittedName>
        <fullName evidence="5">ATP-dependent RNA helicase DbpA</fullName>
        <ecNumber evidence="5">3.6.4.13</ecNumber>
    </submittedName>
</protein>
<keyword evidence="5" id="KW-0347">Helicase</keyword>
<dbReference type="SUPFAM" id="SSF52540">
    <property type="entry name" value="P-loop containing nucleoside triphosphate hydrolases"/>
    <property type="match status" value="1"/>
</dbReference>
<dbReference type="SMART" id="SM00490">
    <property type="entry name" value="HELICc"/>
    <property type="match status" value="1"/>
</dbReference>
<evidence type="ECO:0000256" key="1">
    <source>
        <dbReference type="ARBA" id="ARBA00022741"/>
    </source>
</evidence>
<dbReference type="Pfam" id="PF00270">
    <property type="entry name" value="DEAD"/>
    <property type="match status" value="1"/>
</dbReference>